<dbReference type="SUPFAM" id="SSF51246">
    <property type="entry name" value="Rudiment single hybrid motif"/>
    <property type="match status" value="1"/>
</dbReference>
<feature type="binding site" evidence="5">
    <location>
        <position position="196"/>
    </location>
    <ligand>
        <name>ATP</name>
        <dbReference type="ChEBI" id="CHEBI:30616"/>
    </ligand>
</feature>
<feature type="binding site" evidence="5">
    <location>
        <begin position="276"/>
        <end position="277"/>
    </location>
    <ligand>
        <name>ATP</name>
        <dbReference type="ChEBI" id="CHEBI:30616"/>
    </ligand>
</feature>
<evidence type="ECO:0000256" key="4">
    <source>
        <dbReference type="ARBA" id="ARBA00022840"/>
    </source>
</evidence>
<keyword evidence="9" id="KW-1185">Reference proteome</keyword>
<dbReference type="GO" id="GO:0005524">
    <property type="term" value="F:ATP binding"/>
    <property type="evidence" value="ECO:0007669"/>
    <property type="project" value="UniProtKB-UniRule"/>
</dbReference>
<comment type="function">
    <text evidence="6">Catalyzes the ATP-dependent conversion of 5-aminoimidazole ribonucleotide (AIR) and HCO(3)- to N5-carboxyaminoimidazole ribonucleotide (N5-CAIR).</text>
</comment>
<feature type="binding site" evidence="5">
    <location>
        <begin position="188"/>
        <end position="191"/>
    </location>
    <ligand>
        <name>ATP</name>
        <dbReference type="ChEBI" id="CHEBI:30616"/>
    </ligand>
</feature>
<dbReference type="GO" id="GO:0034028">
    <property type="term" value="F:5-(carboxyamino)imidazole ribonucleotide synthase activity"/>
    <property type="evidence" value="ECO:0007669"/>
    <property type="project" value="UniProtKB-UniRule"/>
</dbReference>
<dbReference type="Gene3D" id="3.40.50.20">
    <property type="match status" value="1"/>
</dbReference>
<feature type="binding site" evidence="5">
    <location>
        <begin position="158"/>
        <end position="164"/>
    </location>
    <ligand>
        <name>ATP</name>
        <dbReference type="ChEBI" id="CHEBI:30616"/>
    </ligand>
</feature>
<dbReference type="InterPro" id="IPR011761">
    <property type="entry name" value="ATP-grasp"/>
</dbReference>
<dbReference type="UniPathway" id="UPA00074">
    <property type="reaction ID" value="UER00942"/>
</dbReference>
<evidence type="ECO:0000313" key="9">
    <source>
        <dbReference type="Proteomes" id="UP000037822"/>
    </source>
</evidence>
<dbReference type="GO" id="GO:0005829">
    <property type="term" value="C:cytosol"/>
    <property type="evidence" value="ECO:0007669"/>
    <property type="project" value="TreeGrafter"/>
</dbReference>
<dbReference type="HAMAP" id="MF_01928">
    <property type="entry name" value="PurK"/>
    <property type="match status" value="1"/>
</dbReference>
<keyword evidence="3 5" id="KW-0658">Purine biosynthesis</keyword>
<organism evidence="8 9">
    <name type="scientific">Bosea vaviloviae</name>
    <dbReference type="NCBI Taxonomy" id="1526658"/>
    <lineage>
        <taxon>Bacteria</taxon>
        <taxon>Pseudomonadati</taxon>
        <taxon>Pseudomonadota</taxon>
        <taxon>Alphaproteobacteria</taxon>
        <taxon>Hyphomicrobiales</taxon>
        <taxon>Boseaceae</taxon>
        <taxon>Bosea</taxon>
    </lineage>
</organism>
<comment type="pathway">
    <text evidence="5 6">Purine metabolism; IMP biosynthesis via de novo pathway; 5-amino-1-(5-phospho-D-ribosyl)imidazole-4-carboxylate from 5-amino-1-(5-phospho-D-ribosyl)imidazole (N5-CAIR route): step 1/2.</text>
</comment>
<dbReference type="Pfam" id="PF02222">
    <property type="entry name" value="ATP-grasp"/>
    <property type="match status" value="1"/>
</dbReference>
<dbReference type="InterPro" id="IPR013815">
    <property type="entry name" value="ATP_grasp_subdomain_1"/>
</dbReference>
<comment type="similarity">
    <text evidence="5 6">Belongs to the PurK/PurT family.</text>
</comment>
<evidence type="ECO:0000256" key="3">
    <source>
        <dbReference type="ARBA" id="ARBA00022755"/>
    </source>
</evidence>
<feature type="binding site" evidence="5">
    <location>
        <position position="153"/>
    </location>
    <ligand>
        <name>ATP</name>
        <dbReference type="ChEBI" id="CHEBI:30616"/>
    </ligand>
</feature>
<dbReference type="InterPro" id="IPR016185">
    <property type="entry name" value="PreATP-grasp_dom_sf"/>
</dbReference>
<accession>A0A0N0MCV6</accession>
<dbReference type="GO" id="GO:0006189">
    <property type="term" value="P:'de novo' IMP biosynthetic process"/>
    <property type="evidence" value="ECO:0007669"/>
    <property type="project" value="UniProtKB-UniRule"/>
</dbReference>
<keyword evidence="4 5" id="KW-0067">ATP-binding</keyword>
<dbReference type="PANTHER" id="PTHR11609:SF5">
    <property type="entry name" value="PHOSPHORIBOSYLAMINOIMIDAZOLE CARBOXYLASE"/>
    <property type="match status" value="1"/>
</dbReference>
<feature type="binding site" evidence="5">
    <location>
        <position position="219"/>
    </location>
    <ligand>
        <name>ATP</name>
        <dbReference type="ChEBI" id="CHEBI:30616"/>
    </ligand>
</feature>
<name>A0A0N0MCV6_9HYPH</name>
<comment type="caution">
    <text evidence="8">The sequence shown here is derived from an EMBL/GenBank/DDBJ whole genome shotgun (WGS) entry which is preliminary data.</text>
</comment>
<keyword evidence="2 5" id="KW-0547">Nucleotide-binding</keyword>
<evidence type="ECO:0000256" key="5">
    <source>
        <dbReference type="HAMAP-Rule" id="MF_01928"/>
    </source>
</evidence>
<feature type="domain" description="ATP-grasp" evidence="7">
    <location>
        <begin position="117"/>
        <end position="306"/>
    </location>
</feature>
<dbReference type="InterPro" id="IPR011054">
    <property type="entry name" value="Rudment_hybrid_motif"/>
</dbReference>
<comment type="subunit">
    <text evidence="5 6">Homodimer.</text>
</comment>
<dbReference type="PROSITE" id="PS50975">
    <property type="entry name" value="ATP_GRASP"/>
    <property type="match status" value="1"/>
</dbReference>
<dbReference type="Gene3D" id="3.30.1490.20">
    <property type="entry name" value="ATP-grasp fold, A domain"/>
    <property type="match status" value="1"/>
</dbReference>
<dbReference type="PANTHER" id="PTHR11609">
    <property type="entry name" value="PURINE BIOSYNTHESIS PROTEIN 6/7, PUR6/7"/>
    <property type="match status" value="1"/>
</dbReference>
<dbReference type="EC" id="6.3.4.18" evidence="5 6"/>
<dbReference type="OrthoDB" id="9804625at2"/>
<evidence type="ECO:0000259" key="7">
    <source>
        <dbReference type="PROSITE" id="PS50975"/>
    </source>
</evidence>
<dbReference type="NCBIfam" id="NF004679">
    <property type="entry name" value="PRK06019.1-5"/>
    <property type="match status" value="1"/>
</dbReference>
<dbReference type="AlphaFoldDB" id="A0A0N0MCV6"/>
<dbReference type="Pfam" id="PF17769">
    <property type="entry name" value="PurK_C"/>
    <property type="match status" value="1"/>
</dbReference>
<dbReference type="NCBIfam" id="NF004676">
    <property type="entry name" value="PRK06019.1-2"/>
    <property type="match status" value="1"/>
</dbReference>
<dbReference type="SUPFAM" id="SSF56059">
    <property type="entry name" value="Glutathione synthetase ATP-binding domain-like"/>
    <property type="match status" value="1"/>
</dbReference>
<comment type="function">
    <text evidence="5">Catalyzes the ATP-dependent conversion of 5-aminoimidazole ribonucleotide (AIR) and HCO(3)(-) to N5-carboxyaminoimidazole ribonucleotide (N5-CAIR).</text>
</comment>
<protein>
    <recommendedName>
        <fullName evidence="5 6">N5-carboxyaminoimidazole ribonucleotide synthase</fullName>
        <shortName evidence="5 6">N5-CAIR synthase</shortName>
        <ecNumber evidence="5 6">6.3.4.18</ecNumber>
    </recommendedName>
    <alternativeName>
        <fullName evidence="5 6">5-(carboxyamino)imidazole ribonucleotide synthetase</fullName>
    </alternativeName>
</protein>
<evidence type="ECO:0000256" key="6">
    <source>
        <dbReference type="RuleBase" id="RU361200"/>
    </source>
</evidence>
<sequence length="368" mass="38968">MSMPAFAGQALAPGAVLGIIGGGQLARMIALAAADLGIRCHIFAPETENPAFDVAAARTVAAYEDEAALARFADAVDVVTYEFENVPAATAAFLSQRKPLHPGARALAVTQDRLSEKSFVAELGLEVAPFRAVDSLGDLEAAVAALGRPSVLKTRRLGYDGKGQVRILAGTDLAEAYAAIGRQPAVLEGFVTFAREVSVVAARGTDGTFAAFDLCENEHRDHILAFTRVPAQVSAPTEAAAIEAARQIAAALGYVGVFAVELFVVGEGASERVVVNEIAPRVHNSGHWTSEGAQTSQFHQHVRAVCGFPLGSAARRGRVEMENLIGDAALRWRDLLAEPGAHLHLYGKHSARPGRKMGHVTRVWPERS</sequence>
<dbReference type="FunFam" id="3.40.50.20:FF:000016">
    <property type="entry name" value="N5-carboxyaminoimidazole ribonucleotide synthase"/>
    <property type="match status" value="1"/>
</dbReference>
<reference evidence="8 9" key="1">
    <citation type="submission" date="2015-07" db="EMBL/GenBank/DDBJ databases">
        <title>Whole genome sequencing of Bosea vaviloviae isolated from cave pool.</title>
        <authorList>
            <person name="Tan N.E.H."/>
            <person name="Lee Y.P."/>
            <person name="Gan H.M."/>
            <person name="Barton H."/>
            <person name="Savka M.A."/>
        </authorList>
    </citation>
    <scope>NUCLEOTIDE SEQUENCE [LARGE SCALE GENOMIC DNA]</scope>
    <source>
        <strain evidence="8 9">SD260</strain>
    </source>
</reference>
<comment type="catalytic activity">
    <reaction evidence="5 6">
        <text>5-amino-1-(5-phospho-beta-D-ribosyl)imidazole + hydrogencarbonate + ATP = 5-carboxyamino-1-(5-phospho-D-ribosyl)imidazole + ADP + phosphate + 2 H(+)</text>
        <dbReference type="Rhea" id="RHEA:19317"/>
        <dbReference type="ChEBI" id="CHEBI:15378"/>
        <dbReference type="ChEBI" id="CHEBI:17544"/>
        <dbReference type="ChEBI" id="CHEBI:30616"/>
        <dbReference type="ChEBI" id="CHEBI:43474"/>
        <dbReference type="ChEBI" id="CHEBI:58730"/>
        <dbReference type="ChEBI" id="CHEBI:137981"/>
        <dbReference type="ChEBI" id="CHEBI:456216"/>
        <dbReference type="EC" id="6.3.4.18"/>
    </reaction>
</comment>
<dbReference type="Pfam" id="PF22660">
    <property type="entry name" value="RS_preATP-grasp-like"/>
    <property type="match status" value="1"/>
</dbReference>
<dbReference type="GO" id="GO:0004638">
    <property type="term" value="F:phosphoribosylaminoimidazole carboxylase activity"/>
    <property type="evidence" value="ECO:0007669"/>
    <property type="project" value="InterPro"/>
</dbReference>
<dbReference type="Proteomes" id="UP000037822">
    <property type="component" value="Unassembled WGS sequence"/>
</dbReference>
<dbReference type="InterPro" id="IPR040686">
    <property type="entry name" value="PurK_C"/>
</dbReference>
<dbReference type="SUPFAM" id="SSF52440">
    <property type="entry name" value="PreATP-grasp domain"/>
    <property type="match status" value="1"/>
</dbReference>
<evidence type="ECO:0000256" key="1">
    <source>
        <dbReference type="ARBA" id="ARBA00022598"/>
    </source>
</evidence>
<dbReference type="NCBIfam" id="TIGR01161">
    <property type="entry name" value="purK"/>
    <property type="match status" value="1"/>
</dbReference>
<gene>
    <name evidence="5 6" type="primary">purK</name>
    <name evidence="8" type="ORF">AE618_08180</name>
</gene>
<evidence type="ECO:0000313" key="8">
    <source>
        <dbReference type="EMBL" id="KPH81693.1"/>
    </source>
</evidence>
<keyword evidence="1 5" id="KW-0436">Ligase</keyword>
<dbReference type="FunFam" id="3.30.1490.20:FF:000015">
    <property type="entry name" value="N5-carboxyaminoimidazole ribonucleotide synthase"/>
    <property type="match status" value="1"/>
</dbReference>
<proteinExistence type="inferred from homology"/>
<dbReference type="InterPro" id="IPR005875">
    <property type="entry name" value="PurK"/>
</dbReference>
<dbReference type="GO" id="GO:0046872">
    <property type="term" value="F:metal ion binding"/>
    <property type="evidence" value="ECO:0007669"/>
    <property type="project" value="InterPro"/>
</dbReference>
<keyword evidence="8" id="KW-0456">Lyase</keyword>
<dbReference type="EMBL" id="LGSZ01000028">
    <property type="protein sequence ID" value="KPH81693.1"/>
    <property type="molecule type" value="Genomic_DNA"/>
</dbReference>
<dbReference type="InterPro" id="IPR003135">
    <property type="entry name" value="ATP-grasp_carboxylate-amine"/>
</dbReference>
<evidence type="ECO:0000256" key="2">
    <source>
        <dbReference type="ARBA" id="ARBA00022741"/>
    </source>
</evidence>
<dbReference type="PATRIC" id="fig|1526658.3.peg.2315"/>
<feature type="binding site" evidence="5">
    <location>
        <position position="113"/>
    </location>
    <ligand>
        <name>ATP</name>
        <dbReference type="ChEBI" id="CHEBI:30616"/>
    </ligand>
</feature>
<dbReference type="InterPro" id="IPR054350">
    <property type="entry name" value="PurT/PurK_preATP-grasp"/>
</dbReference>
<dbReference type="Gene3D" id="3.30.470.20">
    <property type="entry name" value="ATP-grasp fold, B domain"/>
    <property type="match status" value="1"/>
</dbReference>